<protein>
    <submittedName>
        <fullName evidence="1">Uncharacterized protein</fullName>
    </submittedName>
</protein>
<reference evidence="1 2" key="1">
    <citation type="submission" date="2015-04" db="EMBL/GenBank/DDBJ databases">
        <title>Complete genome sequence of Schizopora paradoxa KUC8140, a cosmopolitan wood degrader in East Asia.</title>
        <authorList>
            <consortium name="DOE Joint Genome Institute"/>
            <person name="Min B."/>
            <person name="Park H."/>
            <person name="Jang Y."/>
            <person name="Kim J.-J."/>
            <person name="Kim K.H."/>
            <person name="Pangilinan J."/>
            <person name="Lipzen A."/>
            <person name="Riley R."/>
            <person name="Grigoriev I.V."/>
            <person name="Spatafora J.W."/>
            <person name="Choi I.-G."/>
        </authorList>
    </citation>
    <scope>NUCLEOTIDE SEQUENCE [LARGE SCALE GENOMIC DNA]</scope>
    <source>
        <strain evidence="1 2">KUC8140</strain>
    </source>
</reference>
<dbReference type="EMBL" id="KQ085896">
    <property type="protein sequence ID" value="KLO18263.1"/>
    <property type="molecule type" value="Genomic_DNA"/>
</dbReference>
<evidence type="ECO:0000313" key="1">
    <source>
        <dbReference type="EMBL" id="KLO18263.1"/>
    </source>
</evidence>
<keyword evidence="2" id="KW-1185">Reference proteome</keyword>
<dbReference type="InParanoid" id="A0A0H2S981"/>
<gene>
    <name evidence="1" type="ORF">SCHPADRAFT_899874</name>
</gene>
<evidence type="ECO:0000313" key="2">
    <source>
        <dbReference type="Proteomes" id="UP000053477"/>
    </source>
</evidence>
<dbReference type="AlphaFoldDB" id="A0A0H2S981"/>
<accession>A0A0H2S981</accession>
<organism evidence="1 2">
    <name type="scientific">Schizopora paradoxa</name>
    <dbReference type="NCBI Taxonomy" id="27342"/>
    <lineage>
        <taxon>Eukaryota</taxon>
        <taxon>Fungi</taxon>
        <taxon>Dikarya</taxon>
        <taxon>Basidiomycota</taxon>
        <taxon>Agaricomycotina</taxon>
        <taxon>Agaricomycetes</taxon>
        <taxon>Hymenochaetales</taxon>
        <taxon>Schizoporaceae</taxon>
        <taxon>Schizopora</taxon>
    </lineage>
</organism>
<sequence length="218" mass="23574">MSLPRFYKRLKERRRRPSDLGHSQQHAKAFGGEEVRANIERRSISSGRVLASGPQELESYFCAQLPTSAALAHGQLASERKTPVTTVNEPHEQFRVNETLTERTPIEGPSPRFSASQIKTTAAGSTVNSTPCISGAGRPARASTLPNVDGHDQRNLVKANIGGVFDTKSCVNLKLTLDVHVQCEKKDLCLFTGNGGVSFSAPDFCEPLGMLLPGTMVA</sequence>
<proteinExistence type="predicted"/>
<name>A0A0H2S981_9AGAM</name>
<dbReference type="Proteomes" id="UP000053477">
    <property type="component" value="Unassembled WGS sequence"/>
</dbReference>